<feature type="transmembrane region" description="Helical" evidence="1">
    <location>
        <begin position="12"/>
        <end position="29"/>
    </location>
</feature>
<organism evidence="2 3">
    <name type="scientific">Algoriphagus boritolerans DSM 17298 = JCM 18970</name>
    <dbReference type="NCBI Taxonomy" id="1120964"/>
    <lineage>
        <taxon>Bacteria</taxon>
        <taxon>Pseudomonadati</taxon>
        <taxon>Bacteroidota</taxon>
        <taxon>Cytophagia</taxon>
        <taxon>Cytophagales</taxon>
        <taxon>Cyclobacteriaceae</taxon>
        <taxon>Algoriphagus</taxon>
    </lineage>
</organism>
<dbReference type="EMBL" id="FNVR01000052">
    <property type="protein sequence ID" value="SEG50116.1"/>
    <property type="molecule type" value="Genomic_DNA"/>
</dbReference>
<dbReference type="STRING" id="1120964.GCA_001313265_07677"/>
<evidence type="ECO:0000313" key="3">
    <source>
        <dbReference type="Proteomes" id="UP000236736"/>
    </source>
</evidence>
<accession>A0A1H6AQQ4</accession>
<dbReference type="AlphaFoldDB" id="A0A1H6AQQ4"/>
<keyword evidence="1" id="KW-0472">Membrane</keyword>
<dbReference type="RefSeq" id="WP_103926769.1">
    <property type="nucleotide sequence ID" value="NZ_BBFN01000076.1"/>
</dbReference>
<keyword evidence="1" id="KW-1133">Transmembrane helix</keyword>
<keyword evidence="3" id="KW-1185">Reference proteome</keyword>
<protein>
    <recommendedName>
        <fullName evidence="4">Four helix bundle sensory module for signal transduction</fullName>
    </recommendedName>
</protein>
<reference evidence="3" key="1">
    <citation type="submission" date="2016-10" db="EMBL/GenBank/DDBJ databases">
        <authorList>
            <person name="Varghese N."/>
            <person name="Submissions S."/>
        </authorList>
    </citation>
    <scope>NUCLEOTIDE SEQUENCE [LARGE SCALE GENOMIC DNA]</scope>
    <source>
        <strain evidence="3">DSM 17298</strain>
    </source>
</reference>
<feature type="transmembrane region" description="Helical" evidence="1">
    <location>
        <begin position="172"/>
        <end position="189"/>
    </location>
</feature>
<evidence type="ECO:0008006" key="4">
    <source>
        <dbReference type="Google" id="ProtNLM"/>
    </source>
</evidence>
<keyword evidence="1" id="KW-0812">Transmembrane</keyword>
<dbReference type="OrthoDB" id="1438991at2"/>
<evidence type="ECO:0000256" key="1">
    <source>
        <dbReference type="SAM" id="Phobius"/>
    </source>
</evidence>
<gene>
    <name evidence="2" type="ORF">SAMN03080598_04233</name>
</gene>
<evidence type="ECO:0000313" key="2">
    <source>
        <dbReference type="EMBL" id="SEG50116.1"/>
    </source>
</evidence>
<dbReference type="Proteomes" id="UP000236736">
    <property type="component" value="Unassembled WGS sequence"/>
</dbReference>
<proteinExistence type="predicted"/>
<name>A0A1H6AQQ4_9BACT</name>
<sequence>MKWTYSIPDKFKASLLLTGVIVIILFNNLSERTNTRQLKSAFESIYEDRLMAESYILELSEELHEIENRLDNQGSISPFQVDDYFQKLDQISLRYLNTKLTEEEEVHFVKFEEITWDIANGLREGTNVERQILAAFVELKELSQIQLKEAQKLMGQTGRIFSTGSLYSQFEIALLIIAGLFVQAILFASKTVKAISKVPPQLN</sequence>